<dbReference type="AlphaFoldDB" id="C6XC21"/>
<name>C6XC21_METGS</name>
<dbReference type="Proteomes" id="UP000002743">
    <property type="component" value="Chromosome"/>
</dbReference>
<dbReference type="EMBL" id="CP001674">
    <property type="protein sequence ID" value="ACT50096.1"/>
    <property type="molecule type" value="Genomic_DNA"/>
</dbReference>
<evidence type="ECO:0000313" key="2">
    <source>
        <dbReference type="EMBL" id="ACT50096.1"/>
    </source>
</evidence>
<dbReference type="STRING" id="582744.Msip34_0848"/>
<protein>
    <submittedName>
        <fullName evidence="2">Uncharacterized protein</fullName>
    </submittedName>
</protein>
<evidence type="ECO:0000313" key="3">
    <source>
        <dbReference type="Proteomes" id="UP000002743"/>
    </source>
</evidence>
<keyword evidence="1" id="KW-0732">Signal</keyword>
<proteinExistence type="predicted"/>
<reference evidence="2 3" key="2">
    <citation type="journal article" date="2011" name="J. Bacteriol.">
        <title>Genomes of three methylotrophs from a single niche uncover genetic and metabolic divergence of Methylophilaceae.</title>
        <authorList>
            <person name="Lapidus A."/>
            <person name="Clum A."/>
            <person name="Labutti K."/>
            <person name="Kaluzhnaya M.G."/>
            <person name="Lim S."/>
            <person name="Beck D.A."/>
            <person name="Glavina Del Rio T."/>
            <person name="Nolan M."/>
            <person name="Mavromatis K."/>
            <person name="Huntemann M."/>
            <person name="Lucas S."/>
            <person name="Lidstrom M.E."/>
            <person name="Ivanova N."/>
            <person name="Chistoserdova L."/>
        </authorList>
    </citation>
    <scope>NUCLEOTIDE SEQUENCE [LARGE SCALE GENOMIC DNA]</scope>
    <source>
        <strain evidence="2 3">SIP3-4</strain>
    </source>
</reference>
<evidence type="ECO:0000256" key="1">
    <source>
        <dbReference type="SAM" id="SignalP"/>
    </source>
</evidence>
<sequence precursor="true">MRYQAFITLSLASLFSVEAHAAFVDIPETGFGQSAYRSCSTSGAFGKATSDLVNTDTDACHVVPRKRKSDAAPLPEFLFKTLAVREVHLPEQYGDPSIQSAVVYDFVFRHESQDECIFATLVHMNPVTLKNGESWEINDITRGGFAGRPVSAAYFFSYHPKGIRSTENVFRIGRTHTAVPHRDGDADLPGIENAPAPKTPISTNQKAAISSNWVTFTTDLNANDPDGTSFFDSSVLYIKTTCNADNPVEYPDAIRLKTTGQNGQTPMEIRLPGFAPTGATIELY</sequence>
<gene>
    <name evidence="2" type="ordered locus">Msip34_0848</name>
</gene>
<dbReference type="RefSeq" id="WP_015829655.1">
    <property type="nucleotide sequence ID" value="NC_012969.1"/>
</dbReference>
<keyword evidence="3" id="KW-1185">Reference proteome</keyword>
<dbReference type="HOGENOM" id="CLU_828495_0_0_4"/>
<feature type="chain" id="PRO_5002973797" evidence="1">
    <location>
        <begin position="22"/>
        <end position="284"/>
    </location>
</feature>
<dbReference type="OrthoDB" id="8532324at2"/>
<organism evidence="2 3">
    <name type="scientific">Methylovorus glucosotrophus (strain SIP3-4)</name>
    <dbReference type="NCBI Taxonomy" id="582744"/>
    <lineage>
        <taxon>Bacteria</taxon>
        <taxon>Pseudomonadati</taxon>
        <taxon>Pseudomonadota</taxon>
        <taxon>Betaproteobacteria</taxon>
        <taxon>Nitrosomonadales</taxon>
        <taxon>Methylophilaceae</taxon>
        <taxon>Methylovorus</taxon>
    </lineage>
</organism>
<dbReference type="KEGG" id="mei:Msip34_0848"/>
<feature type="signal peptide" evidence="1">
    <location>
        <begin position="1"/>
        <end position="21"/>
    </location>
</feature>
<reference evidence="3" key="1">
    <citation type="submission" date="2009-07" db="EMBL/GenBank/DDBJ databases">
        <title>Complete sequence of chromosome of Methylovorus sp. SIP3-4.</title>
        <authorList>
            <person name="Lucas S."/>
            <person name="Copeland A."/>
            <person name="Lapidus A."/>
            <person name="Glavina del Rio T."/>
            <person name="Tice H."/>
            <person name="Bruce D."/>
            <person name="Goodwin L."/>
            <person name="Pitluck S."/>
            <person name="Clum A."/>
            <person name="Larimer F."/>
            <person name="Land M."/>
            <person name="Hauser L."/>
            <person name="Kyrpides N."/>
            <person name="Mikhailova N."/>
            <person name="Kayluzhnaya M."/>
            <person name="Chistoserdova L."/>
        </authorList>
    </citation>
    <scope>NUCLEOTIDE SEQUENCE [LARGE SCALE GENOMIC DNA]</scope>
    <source>
        <strain evidence="3">SIP3-4</strain>
    </source>
</reference>
<dbReference type="eggNOG" id="ENOG5030XNC">
    <property type="taxonomic scope" value="Bacteria"/>
</dbReference>
<accession>C6XC21</accession>